<evidence type="ECO:0000313" key="1">
    <source>
        <dbReference type="EMBL" id="KAJ0184245.1"/>
    </source>
</evidence>
<dbReference type="EMBL" id="CM034387">
    <property type="protein sequence ID" value="KAJ0184245.1"/>
    <property type="molecule type" value="Genomic_DNA"/>
</dbReference>
<protein>
    <submittedName>
        <fullName evidence="1">Uncharacterized protein</fullName>
    </submittedName>
</protein>
<proteinExistence type="predicted"/>
<comment type="caution">
    <text evidence="1">The sequence shown here is derived from an EMBL/GenBank/DDBJ whole genome shotgun (WGS) entry which is preliminary data.</text>
</comment>
<sequence>MEEQNNPECSHNLVQNNLTSQSHHSNISQEVANTTYSQITTPNAPKALSTFSNTANFVSECSQISQNSLPINLLKQSMQGAIASQPLESFRSPISVHTYPQSLFLQALSKLNENTLSCVISQLKHHTAQPAQESSKNIERKRSEISPPDSLTSAPPSYSFVLRQMAVRRPRLMGTFIPSPSFVQHTPPPNYATAFDIYVDNPIAPPPPTRVYAFGFTSMPVVCHECGFTGMTVIRSKITLCTHMCSLILCLLCCWVCAPLPYIMRSCKEVYHYCRNCRHFLGRYCPTNPDYRYPGH</sequence>
<accession>A0ACC1DK10</accession>
<keyword evidence="2" id="KW-1185">Reference proteome</keyword>
<name>A0ACC1DK10_9NEOP</name>
<gene>
    <name evidence="1" type="ORF">K1T71_000668</name>
</gene>
<organism evidence="1 2">
    <name type="scientific">Dendrolimus kikuchii</name>
    <dbReference type="NCBI Taxonomy" id="765133"/>
    <lineage>
        <taxon>Eukaryota</taxon>
        <taxon>Metazoa</taxon>
        <taxon>Ecdysozoa</taxon>
        <taxon>Arthropoda</taxon>
        <taxon>Hexapoda</taxon>
        <taxon>Insecta</taxon>
        <taxon>Pterygota</taxon>
        <taxon>Neoptera</taxon>
        <taxon>Endopterygota</taxon>
        <taxon>Lepidoptera</taxon>
        <taxon>Glossata</taxon>
        <taxon>Ditrysia</taxon>
        <taxon>Bombycoidea</taxon>
        <taxon>Lasiocampidae</taxon>
        <taxon>Dendrolimus</taxon>
    </lineage>
</organism>
<reference evidence="1 2" key="1">
    <citation type="journal article" date="2021" name="Front. Genet.">
        <title>Chromosome-Level Genome Assembly Reveals Significant Gene Expansion in the Toll and IMD Signaling Pathways of Dendrolimus kikuchii.</title>
        <authorList>
            <person name="Zhou J."/>
            <person name="Wu P."/>
            <person name="Xiong Z."/>
            <person name="Liu N."/>
            <person name="Zhao N."/>
            <person name="Ji M."/>
            <person name="Qiu Y."/>
            <person name="Yang B."/>
        </authorList>
    </citation>
    <scope>NUCLEOTIDE SEQUENCE [LARGE SCALE GENOMIC DNA]</scope>
    <source>
        <strain evidence="1">Ann1</strain>
    </source>
</reference>
<dbReference type="Proteomes" id="UP000824533">
    <property type="component" value="Linkage Group LG01"/>
</dbReference>
<evidence type="ECO:0000313" key="2">
    <source>
        <dbReference type="Proteomes" id="UP000824533"/>
    </source>
</evidence>